<gene>
    <name evidence="1" type="ORF">DI632_11230</name>
</gene>
<proteinExistence type="predicted"/>
<name>A0A2W4Z1U3_9SPHN</name>
<sequence length="135" mass="14501">MIAPLLALALAVQPSGALDQRRATVMQFEIRLPATMTAAEQTAATAIFARDTRTIRKCPDAIAIAARYRQQSRFTGSITQRADIPLGALPADLQRELARIPAGHATRVFGSTGVRRVLIACTVPAIPKAAARREI</sequence>
<accession>A0A2W4Z1U3</accession>
<evidence type="ECO:0000313" key="2">
    <source>
        <dbReference type="Proteomes" id="UP000248614"/>
    </source>
</evidence>
<dbReference type="Proteomes" id="UP000248614">
    <property type="component" value="Unassembled WGS sequence"/>
</dbReference>
<protein>
    <submittedName>
        <fullName evidence="1">Uncharacterized protein</fullName>
    </submittedName>
</protein>
<dbReference type="AlphaFoldDB" id="A0A2W4Z1U3"/>
<reference evidence="1 2" key="1">
    <citation type="submission" date="2017-08" db="EMBL/GenBank/DDBJ databases">
        <title>Infants hospitalized years apart are colonized by the same room-sourced microbial strains.</title>
        <authorList>
            <person name="Brooks B."/>
            <person name="Olm M.R."/>
            <person name="Firek B.A."/>
            <person name="Baker R."/>
            <person name="Thomas B.C."/>
            <person name="Morowitz M.J."/>
            <person name="Banfield J.F."/>
        </authorList>
    </citation>
    <scope>NUCLEOTIDE SEQUENCE [LARGE SCALE GENOMIC DNA]</scope>
    <source>
        <strain evidence="1">S2_018_000_R3_110</strain>
    </source>
</reference>
<evidence type="ECO:0000313" key="1">
    <source>
        <dbReference type="EMBL" id="PZO76054.1"/>
    </source>
</evidence>
<organism evidence="1 2">
    <name type="scientific">Sphingomonas hengshuiensis</name>
    <dbReference type="NCBI Taxonomy" id="1609977"/>
    <lineage>
        <taxon>Bacteria</taxon>
        <taxon>Pseudomonadati</taxon>
        <taxon>Pseudomonadota</taxon>
        <taxon>Alphaproteobacteria</taxon>
        <taxon>Sphingomonadales</taxon>
        <taxon>Sphingomonadaceae</taxon>
        <taxon>Sphingomonas</taxon>
    </lineage>
</organism>
<comment type="caution">
    <text evidence="1">The sequence shown here is derived from an EMBL/GenBank/DDBJ whole genome shotgun (WGS) entry which is preliminary data.</text>
</comment>
<dbReference type="EMBL" id="QFNF01000029">
    <property type="protein sequence ID" value="PZO76054.1"/>
    <property type="molecule type" value="Genomic_DNA"/>
</dbReference>